<protein>
    <submittedName>
        <fullName evidence="2">Uncharacterized protein</fullName>
    </submittedName>
</protein>
<dbReference type="EMBL" id="JAINUF010000010">
    <property type="protein sequence ID" value="KAJ8348410.1"/>
    <property type="molecule type" value="Genomic_DNA"/>
</dbReference>
<dbReference type="Proteomes" id="UP001152622">
    <property type="component" value="Chromosome 10"/>
</dbReference>
<evidence type="ECO:0000313" key="2">
    <source>
        <dbReference type="EMBL" id="KAJ8348410.1"/>
    </source>
</evidence>
<gene>
    <name evidence="2" type="ORF">SKAU_G00269990</name>
</gene>
<feature type="compositionally biased region" description="Polar residues" evidence="1">
    <location>
        <begin position="18"/>
        <end position="31"/>
    </location>
</feature>
<evidence type="ECO:0000313" key="3">
    <source>
        <dbReference type="Proteomes" id="UP001152622"/>
    </source>
</evidence>
<organism evidence="2 3">
    <name type="scientific">Synaphobranchus kaupii</name>
    <name type="common">Kaup's arrowtooth eel</name>
    <dbReference type="NCBI Taxonomy" id="118154"/>
    <lineage>
        <taxon>Eukaryota</taxon>
        <taxon>Metazoa</taxon>
        <taxon>Chordata</taxon>
        <taxon>Craniata</taxon>
        <taxon>Vertebrata</taxon>
        <taxon>Euteleostomi</taxon>
        <taxon>Actinopterygii</taxon>
        <taxon>Neopterygii</taxon>
        <taxon>Teleostei</taxon>
        <taxon>Anguilliformes</taxon>
        <taxon>Synaphobranchidae</taxon>
        <taxon>Synaphobranchus</taxon>
    </lineage>
</organism>
<reference evidence="2" key="1">
    <citation type="journal article" date="2023" name="Science">
        <title>Genome structures resolve the early diversification of teleost fishes.</title>
        <authorList>
            <person name="Parey E."/>
            <person name="Louis A."/>
            <person name="Montfort J."/>
            <person name="Bouchez O."/>
            <person name="Roques C."/>
            <person name="Iampietro C."/>
            <person name="Lluch J."/>
            <person name="Castinel A."/>
            <person name="Donnadieu C."/>
            <person name="Desvignes T."/>
            <person name="Floi Bucao C."/>
            <person name="Jouanno E."/>
            <person name="Wen M."/>
            <person name="Mejri S."/>
            <person name="Dirks R."/>
            <person name="Jansen H."/>
            <person name="Henkel C."/>
            <person name="Chen W.J."/>
            <person name="Zahm M."/>
            <person name="Cabau C."/>
            <person name="Klopp C."/>
            <person name="Thompson A.W."/>
            <person name="Robinson-Rechavi M."/>
            <person name="Braasch I."/>
            <person name="Lecointre G."/>
            <person name="Bobe J."/>
            <person name="Postlethwait J.H."/>
            <person name="Berthelot C."/>
            <person name="Roest Crollius H."/>
            <person name="Guiguen Y."/>
        </authorList>
    </citation>
    <scope>NUCLEOTIDE SEQUENCE</scope>
    <source>
        <strain evidence="2">WJC10195</strain>
    </source>
</reference>
<evidence type="ECO:0000256" key="1">
    <source>
        <dbReference type="SAM" id="MobiDB-lite"/>
    </source>
</evidence>
<accession>A0A9Q1F0A7</accession>
<feature type="region of interest" description="Disordered" evidence="1">
    <location>
        <begin position="1"/>
        <end position="89"/>
    </location>
</feature>
<proteinExistence type="predicted"/>
<sequence length="89" mass="9275">MSSRQDLLTGPGPRHRTPNSAVSSGTMSQETCGPAPLEPSHPAGDGGVLQEGGETVEGLPGPSAEEDEDAKRGKGRGWCEGRRLHRNGE</sequence>
<dbReference type="AlphaFoldDB" id="A0A9Q1F0A7"/>
<comment type="caution">
    <text evidence="2">The sequence shown here is derived from an EMBL/GenBank/DDBJ whole genome shotgun (WGS) entry which is preliminary data.</text>
</comment>
<keyword evidence="3" id="KW-1185">Reference proteome</keyword>
<feature type="compositionally biased region" description="Basic and acidic residues" evidence="1">
    <location>
        <begin position="69"/>
        <end position="89"/>
    </location>
</feature>
<name>A0A9Q1F0A7_SYNKA</name>